<name>A0A1E1WBH5_PECGO</name>
<gene>
    <name evidence="2" type="ORF">g.11519</name>
    <name evidence="3" type="ORF">g.11523</name>
</gene>
<dbReference type="GO" id="GO:0016020">
    <property type="term" value="C:membrane"/>
    <property type="evidence" value="ECO:0007669"/>
    <property type="project" value="TreeGrafter"/>
</dbReference>
<dbReference type="PRINTS" id="PR00180">
    <property type="entry name" value="CRETINALDHBP"/>
</dbReference>
<dbReference type="GO" id="GO:1902936">
    <property type="term" value="F:phosphatidylinositol bisphosphate binding"/>
    <property type="evidence" value="ECO:0007669"/>
    <property type="project" value="TreeGrafter"/>
</dbReference>
<dbReference type="Pfam" id="PF00650">
    <property type="entry name" value="CRAL_TRIO"/>
    <property type="match status" value="1"/>
</dbReference>
<dbReference type="PANTHER" id="PTHR10174">
    <property type="entry name" value="ALPHA-TOCOPHEROL TRANSFER PROTEIN-RELATED"/>
    <property type="match status" value="1"/>
</dbReference>
<dbReference type="PANTHER" id="PTHR10174:SF222">
    <property type="entry name" value="GH10083P-RELATED"/>
    <property type="match status" value="1"/>
</dbReference>
<organism evidence="2">
    <name type="scientific">Pectinophora gossypiella</name>
    <name type="common">Cotton pink bollworm</name>
    <name type="synonym">Depressaria gossypiella</name>
    <dbReference type="NCBI Taxonomy" id="13191"/>
    <lineage>
        <taxon>Eukaryota</taxon>
        <taxon>Metazoa</taxon>
        <taxon>Ecdysozoa</taxon>
        <taxon>Arthropoda</taxon>
        <taxon>Hexapoda</taxon>
        <taxon>Insecta</taxon>
        <taxon>Pterygota</taxon>
        <taxon>Neoptera</taxon>
        <taxon>Endopterygota</taxon>
        <taxon>Lepidoptera</taxon>
        <taxon>Glossata</taxon>
        <taxon>Ditrysia</taxon>
        <taxon>Gelechioidea</taxon>
        <taxon>Gelechiidae</taxon>
        <taxon>Apatetrinae</taxon>
        <taxon>Pectinophora</taxon>
    </lineage>
</organism>
<sequence length="307" mass="35946">MEVLPKDMILEFYEDTLSGVRKIHGLDEPGKMRVVVDALEEWVQKQEHFLKKDFSRHYLETTIISSKGLLQRAQKRLQNVCRQRREHPQYFGDFAIKNDFQEFHGIITHAVLPKQTKEYNRVLLIRNIGKKFQSNFILQVIRIYIMMFEYLKIHDYSDGLILIADLREVSLMEAIRKMNLFDLRQAASILIEGYGVRVKGLHILSTFRIINLLVWILKQVLSAKLIGRIQVHQGVETLHNVVPKHILPVDYNGEEKTLGDIHDQWYDVLSTAEFRSYLTDMLRAKCDESLLQTDDPNQIDITNLNVD</sequence>
<reference evidence="2" key="1">
    <citation type="submission" date="2015-09" db="EMBL/GenBank/DDBJ databases">
        <title>De novo assembly of Pectinophora gossypiella (Pink Bollworm) gut transcriptome.</title>
        <authorList>
            <person name="Tassone E.E."/>
        </authorList>
    </citation>
    <scope>NUCLEOTIDE SEQUENCE</scope>
</reference>
<dbReference type="AlphaFoldDB" id="A0A1E1WBH5"/>
<dbReference type="InterPro" id="IPR001251">
    <property type="entry name" value="CRAL-TRIO_dom"/>
</dbReference>
<accession>A0A1E1WBH5</accession>
<dbReference type="SUPFAM" id="SSF52087">
    <property type="entry name" value="CRAL/TRIO domain"/>
    <property type="match status" value="1"/>
</dbReference>
<evidence type="ECO:0000313" key="2">
    <source>
        <dbReference type="EMBL" id="JAT84342.1"/>
    </source>
</evidence>
<dbReference type="Gene3D" id="3.40.525.10">
    <property type="entry name" value="CRAL-TRIO lipid binding domain"/>
    <property type="match status" value="1"/>
</dbReference>
<dbReference type="OrthoDB" id="8169788at2759"/>
<proteinExistence type="predicted"/>
<dbReference type="EMBL" id="GDQN01006712">
    <property type="protein sequence ID" value="JAT84342.1"/>
    <property type="molecule type" value="Transcribed_RNA"/>
</dbReference>
<dbReference type="InterPro" id="IPR036865">
    <property type="entry name" value="CRAL-TRIO_dom_sf"/>
</dbReference>
<feature type="domain" description="CRAL-TRIO" evidence="1">
    <location>
        <begin position="110"/>
        <end position="253"/>
    </location>
</feature>
<evidence type="ECO:0000259" key="1">
    <source>
        <dbReference type="Pfam" id="PF00650"/>
    </source>
</evidence>
<dbReference type="EMBL" id="GDQN01000539">
    <property type="protein sequence ID" value="JAT90515.1"/>
    <property type="molecule type" value="Transcribed_RNA"/>
</dbReference>
<evidence type="ECO:0000313" key="3">
    <source>
        <dbReference type="EMBL" id="JAT90515.1"/>
    </source>
</evidence>
<protein>
    <recommendedName>
        <fullName evidence="1">CRAL-TRIO domain-containing protein</fullName>
    </recommendedName>
</protein>